<comment type="caution">
    <text evidence="3">The sequence shown here is derived from an EMBL/GenBank/DDBJ whole genome shotgun (WGS) entry which is preliminary data.</text>
</comment>
<dbReference type="EMBL" id="DXCV01000033">
    <property type="protein sequence ID" value="HIY87862.1"/>
    <property type="molecule type" value="Genomic_DNA"/>
</dbReference>
<organism evidence="3 4">
    <name type="scientific">Candidatus Bacteroides pullicola</name>
    <dbReference type="NCBI Taxonomy" id="2838475"/>
    <lineage>
        <taxon>Bacteria</taxon>
        <taxon>Pseudomonadati</taxon>
        <taxon>Bacteroidota</taxon>
        <taxon>Bacteroidia</taxon>
        <taxon>Bacteroidales</taxon>
        <taxon>Bacteroidaceae</taxon>
        <taxon>Bacteroides</taxon>
    </lineage>
</organism>
<evidence type="ECO:0000313" key="4">
    <source>
        <dbReference type="Proteomes" id="UP000886851"/>
    </source>
</evidence>
<evidence type="ECO:0000313" key="3">
    <source>
        <dbReference type="EMBL" id="HIY87862.1"/>
    </source>
</evidence>
<protein>
    <submittedName>
        <fullName evidence="3">ATP-binding protein</fullName>
    </submittedName>
</protein>
<name>A0A9D2CJH1_9BACE</name>
<reference evidence="3" key="1">
    <citation type="journal article" date="2021" name="PeerJ">
        <title>Extensive microbial diversity within the chicken gut microbiome revealed by metagenomics and culture.</title>
        <authorList>
            <person name="Gilroy R."/>
            <person name="Ravi A."/>
            <person name="Getino M."/>
            <person name="Pursley I."/>
            <person name="Horton D.L."/>
            <person name="Alikhan N.F."/>
            <person name="Baker D."/>
            <person name="Gharbi K."/>
            <person name="Hall N."/>
            <person name="Watson M."/>
            <person name="Adriaenssens E.M."/>
            <person name="Foster-Nyarko E."/>
            <person name="Jarju S."/>
            <person name="Secka A."/>
            <person name="Antonio M."/>
            <person name="Oren A."/>
            <person name="Chaudhuri R.R."/>
            <person name="La Ragione R."/>
            <person name="Hildebrand F."/>
            <person name="Pallen M.J."/>
        </authorList>
    </citation>
    <scope>NUCLEOTIDE SEQUENCE</scope>
    <source>
        <strain evidence="3">Gambia2-208</strain>
    </source>
</reference>
<accession>A0A9D2CJH1</accession>
<feature type="region of interest" description="Disordered" evidence="2">
    <location>
        <begin position="465"/>
        <end position="486"/>
    </location>
</feature>
<sequence length="542" mass="63458">MAKIGKNVIESLTRSMYEDSRCIYREYIQNAADQIDLAREQHLEEDDYYSIHVRIFRDRRRIEIEDTATGVRHEDRSQLLDVAASRKKRGEQKGFRGIGRLGGLGYCSMLVFETSAKGEEVKTIMRWDADKMSRILDDDMDESEAGDVIDDCTSFEEQPEENAKHYFKVILENVKDDRLLDVGNIRDYLSLVSPVDYPTSFTRFAAKIKDFVRSNGLSLDVYNIYVGDEQAEEQIYKAYTTSIRDKRNGDYDVKDIQFFSKKNQDDNMVYWGWYSISELRGQIPSENLAYGMRLRCKNIQVGDERTCRNFFAAEGDKRFSQYFYGELHVEAPELVPDARRDYIRESDYRPDFENWVREDFKVLKELCNDASKMRSARDDYDKALEKQEKLEKKKVTGYIAPAEREKDEKDFEQFKKNKEAAEQKIEKLQRKMEEKNSPLRLIYSNADSILPKTVPAATPQESTAYKQQEHPYAHTADKETFPASSSEVPRCLLRTDRESYRKFDEKEKNIINVVYAAIYNAIADENMRDSLILKIEKELMKE</sequence>
<dbReference type="Proteomes" id="UP000886851">
    <property type="component" value="Unassembled WGS sequence"/>
</dbReference>
<feature type="coiled-coil region" evidence="1">
    <location>
        <begin position="373"/>
        <end position="438"/>
    </location>
</feature>
<proteinExistence type="predicted"/>
<dbReference type="GO" id="GO:0005524">
    <property type="term" value="F:ATP binding"/>
    <property type="evidence" value="ECO:0007669"/>
    <property type="project" value="UniProtKB-KW"/>
</dbReference>
<dbReference type="InterPro" id="IPR036890">
    <property type="entry name" value="HATPase_C_sf"/>
</dbReference>
<keyword evidence="3" id="KW-0067">ATP-binding</keyword>
<keyword evidence="3" id="KW-0547">Nucleotide-binding</keyword>
<dbReference type="Pfam" id="PF13589">
    <property type="entry name" value="HATPase_c_3"/>
    <property type="match status" value="1"/>
</dbReference>
<evidence type="ECO:0000256" key="1">
    <source>
        <dbReference type="SAM" id="Coils"/>
    </source>
</evidence>
<evidence type="ECO:0000256" key="2">
    <source>
        <dbReference type="SAM" id="MobiDB-lite"/>
    </source>
</evidence>
<dbReference type="AlphaFoldDB" id="A0A9D2CJH1"/>
<dbReference type="SUPFAM" id="SSF55874">
    <property type="entry name" value="ATPase domain of HSP90 chaperone/DNA topoisomerase II/histidine kinase"/>
    <property type="match status" value="1"/>
</dbReference>
<gene>
    <name evidence="3" type="ORF">H9824_04035</name>
</gene>
<keyword evidence="1" id="KW-0175">Coiled coil</keyword>
<feature type="compositionally biased region" description="Basic and acidic residues" evidence="2">
    <location>
        <begin position="467"/>
        <end position="480"/>
    </location>
</feature>
<reference evidence="3" key="2">
    <citation type="submission" date="2021-04" db="EMBL/GenBank/DDBJ databases">
        <authorList>
            <person name="Gilroy R."/>
        </authorList>
    </citation>
    <scope>NUCLEOTIDE SEQUENCE</scope>
    <source>
        <strain evidence="3">Gambia2-208</strain>
    </source>
</reference>
<dbReference type="Gene3D" id="3.30.565.10">
    <property type="entry name" value="Histidine kinase-like ATPase, C-terminal domain"/>
    <property type="match status" value="1"/>
</dbReference>